<dbReference type="EMBL" id="VYKJ01000001">
    <property type="protein sequence ID" value="KAA9003313.1"/>
    <property type="molecule type" value="Genomic_DNA"/>
</dbReference>
<evidence type="ECO:0000313" key="2">
    <source>
        <dbReference type="EMBL" id="KAA9003304.1"/>
    </source>
</evidence>
<name>A0A5J5G8K8_9GAMM</name>
<dbReference type="InterPro" id="IPR037883">
    <property type="entry name" value="Knr4/Smi1-like_sf"/>
</dbReference>
<protein>
    <submittedName>
        <fullName evidence="3">SMI1/KNR4 family protein</fullName>
    </submittedName>
</protein>
<dbReference type="AlphaFoldDB" id="A0A5J5G8K8"/>
<keyword evidence="4" id="KW-1185">Reference proteome</keyword>
<evidence type="ECO:0000313" key="3">
    <source>
        <dbReference type="EMBL" id="KAA9003313.1"/>
    </source>
</evidence>
<accession>A0A5J5G8K8</accession>
<dbReference type="OrthoDB" id="6933666at2"/>
<dbReference type="EMBL" id="VYKJ01000001">
    <property type="protein sequence ID" value="KAA9003304.1"/>
    <property type="molecule type" value="Genomic_DNA"/>
</dbReference>
<sequence>MEKYSLIDTHLNNVFNALDEENIEPWSAVEGAAPQDIQQVKTRYPACPTELLELLQRVDGTYWRDYGDVTVSVPMLASDVGDDFGYYLLSCRQIIDECGEDWSIADVYGDWLSNPDIIKVDSQIDIRLPISERLCFAHCINNGGTSRLYIDFNPINGGRPGQIIRYLHDPDSYIVLAPSFAEYLNTLVKRSYEFVSIY</sequence>
<dbReference type="Proteomes" id="UP000335415">
    <property type="component" value="Unassembled WGS sequence"/>
</dbReference>
<proteinExistence type="predicted"/>
<feature type="domain" description="Knr4/Smi1-like" evidence="1">
    <location>
        <begin position="32"/>
        <end position="185"/>
    </location>
</feature>
<evidence type="ECO:0000313" key="4">
    <source>
        <dbReference type="Proteomes" id="UP000335415"/>
    </source>
</evidence>
<gene>
    <name evidence="2" type="ORF">FJU30_01985</name>
    <name evidence="3" type="ORF">FJU30_02780</name>
</gene>
<dbReference type="Pfam" id="PF09346">
    <property type="entry name" value="SMI1_KNR4"/>
    <property type="match status" value="1"/>
</dbReference>
<comment type="caution">
    <text evidence="3">The sequence shown here is derived from an EMBL/GenBank/DDBJ whole genome shotgun (WGS) entry which is preliminary data.</text>
</comment>
<dbReference type="SUPFAM" id="SSF160631">
    <property type="entry name" value="SMI1/KNR4-like"/>
    <property type="match status" value="1"/>
</dbReference>
<reference evidence="3 4" key="1">
    <citation type="submission" date="2019-09" db="EMBL/GenBank/DDBJ databases">
        <authorList>
            <person name="Li Y."/>
        </authorList>
    </citation>
    <scope>NUCLEOTIDE SEQUENCE [LARGE SCALE GENOMIC DNA]</scope>
    <source>
        <strain evidence="3 4">L3-3HA</strain>
    </source>
</reference>
<dbReference type="InterPro" id="IPR018958">
    <property type="entry name" value="Knr4/Smi1-like_dom"/>
</dbReference>
<evidence type="ECO:0000259" key="1">
    <source>
        <dbReference type="Pfam" id="PF09346"/>
    </source>
</evidence>
<organism evidence="3 4">
    <name type="scientific">Affinibrenneria salicis</name>
    <dbReference type="NCBI Taxonomy" id="2590031"/>
    <lineage>
        <taxon>Bacteria</taxon>
        <taxon>Pseudomonadati</taxon>
        <taxon>Pseudomonadota</taxon>
        <taxon>Gammaproteobacteria</taxon>
        <taxon>Enterobacterales</taxon>
        <taxon>Pectobacteriaceae</taxon>
        <taxon>Affinibrenneria</taxon>
    </lineage>
</organism>